<dbReference type="Pfam" id="PF03066">
    <property type="entry name" value="Nucleoplasmin"/>
    <property type="match status" value="1"/>
</dbReference>
<keyword evidence="9" id="KW-0812">Transmembrane</keyword>
<feature type="region of interest" description="Disordered" evidence="8">
    <location>
        <begin position="120"/>
        <end position="199"/>
    </location>
</feature>
<dbReference type="InterPro" id="IPR004301">
    <property type="entry name" value="Nucleoplasmin"/>
</dbReference>
<evidence type="ECO:0000256" key="5">
    <source>
        <dbReference type="ARBA" id="ARBA00022553"/>
    </source>
</evidence>
<evidence type="ECO:0000256" key="3">
    <source>
        <dbReference type="ARBA" id="ARBA00010744"/>
    </source>
</evidence>
<dbReference type="InterPro" id="IPR036824">
    <property type="entry name" value="Nucleoplasmin_core_dom_sf"/>
</dbReference>
<accession>A0ABM0MHE9</accession>
<keyword evidence="9" id="KW-0472">Membrane</keyword>
<keyword evidence="12" id="KW-1185">Reference proteome</keyword>
<organism evidence="12 13">
    <name type="scientific">Saccoglossus kowalevskii</name>
    <name type="common">Acorn worm</name>
    <dbReference type="NCBI Taxonomy" id="10224"/>
    <lineage>
        <taxon>Eukaryota</taxon>
        <taxon>Metazoa</taxon>
        <taxon>Hemichordata</taxon>
        <taxon>Enteropneusta</taxon>
        <taxon>Harrimaniidae</taxon>
        <taxon>Saccoglossus</taxon>
    </lineage>
</organism>
<sequence length="360" mass="40330">MQREYFWGAELSKLQTVSKWSPERGSGDDGLEHILELKQAVLGAKATAGGRNIVEVTTNTFEGNSVKQPILSLELGKNDACSMNLTFRAPATFKLIKGSGPVYLAGTHVLELEDVSAMDSSYLEGEAEEESSDDDEMEDASPDLKKSKKRPANTPQTGKSKKVAKLDLSKTSTEGDEDSSEEEDSDDESTSDLDEENSKSYWQALPMPILMTVMIVILMATVKKKVRRKETVMKGRRTMKRMRVMSQTRRLSYQQQKKGKGKPQVNGKPGSAKKTETAKPEAKTPTSKGGKKEKDTPKGTPKSIKKYNTLEEIKSDIVKSPAMPKKNTKFENWVRNKYKVEDKEKISELWTWHQKTNLKQ</sequence>
<evidence type="ECO:0000313" key="13">
    <source>
        <dbReference type="RefSeq" id="XP_006819440.1"/>
    </source>
</evidence>
<evidence type="ECO:0000259" key="10">
    <source>
        <dbReference type="Pfam" id="PF03066"/>
    </source>
</evidence>
<dbReference type="InterPro" id="IPR024057">
    <property type="entry name" value="Nucleoplasmin_core_dom"/>
</dbReference>
<keyword evidence="9" id="KW-1133">Transmembrane helix</keyword>
<dbReference type="InterPro" id="IPR032569">
    <property type="entry name" value="NPM1_C"/>
</dbReference>
<dbReference type="RefSeq" id="XP_006819440.1">
    <property type="nucleotide sequence ID" value="XM_006819377.1"/>
</dbReference>
<comment type="subcellular location">
    <subcellularLocation>
        <location evidence="1">Cytoplasm</location>
    </subcellularLocation>
    <subcellularLocation>
        <location evidence="2">Nucleus</location>
        <location evidence="2">Nucleolus</location>
    </subcellularLocation>
</comment>
<protein>
    <submittedName>
        <fullName evidence="13">Nucleoplasmin-like protein ANO39-like isoform X2</fullName>
    </submittedName>
</protein>
<feature type="compositionally biased region" description="Low complexity" evidence="8">
    <location>
        <begin position="262"/>
        <end position="272"/>
    </location>
</feature>
<evidence type="ECO:0000256" key="6">
    <source>
        <dbReference type="ARBA" id="ARBA00022884"/>
    </source>
</evidence>
<proteinExistence type="inferred from homology"/>
<dbReference type="SUPFAM" id="SSF69203">
    <property type="entry name" value="Nucleoplasmin-like core domain"/>
    <property type="match status" value="1"/>
</dbReference>
<evidence type="ECO:0000259" key="11">
    <source>
        <dbReference type="Pfam" id="PF16276"/>
    </source>
</evidence>
<evidence type="ECO:0000256" key="4">
    <source>
        <dbReference type="ARBA" id="ARBA00022490"/>
    </source>
</evidence>
<dbReference type="Proteomes" id="UP000694865">
    <property type="component" value="Unplaced"/>
</dbReference>
<feature type="region of interest" description="Disordered" evidence="8">
    <location>
        <begin position="228"/>
        <end position="307"/>
    </location>
</feature>
<keyword evidence="4" id="KW-0963">Cytoplasm</keyword>
<evidence type="ECO:0000256" key="9">
    <source>
        <dbReference type="SAM" id="Phobius"/>
    </source>
</evidence>
<feature type="domain" description="Nucleoplasmin core" evidence="10">
    <location>
        <begin position="6"/>
        <end position="109"/>
    </location>
</feature>
<comment type="similarity">
    <text evidence="3">Belongs to the nucleoplasmin family.</text>
</comment>
<feature type="compositionally biased region" description="Basic residues" evidence="8">
    <location>
        <begin position="228"/>
        <end position="243"/>
    </location>
</feature>
<dbReference type="GeneID" id="100370815"/>
<dbReference type="Pfam" id="PF16276">
    <property type="entry name" value="NPM1-C"/>
    <property type="match status" value="1"/>
</dbReference>
<feature type="compositionally biased region" description="Acidic residues" evidence="8">
    <location>
        <begin position="125"/>
        <end position="141"/>
    </location>
</feature>
<evidence type="ECO:0000256" key="7">
    <source>
        <dbReference type="ARBA" id="ARBA00023242"/>
    </source>
</evidence>
<dbReference type="PANTHER" id="PTHR22747:SF18">
    <property type="entry name" value="GEO09167P1-RELATED"/>
    <property type="match status" value="1"/>
</dbReference>
<name>A0ABM0MHE9_SACKO</name>
<feature type="compositionally biased region" description="Basic and acidic residues" evidence="8">
    <location>
        <begin position="273"/>
        <end position="282"/>
    </location>
</feature>
<evidence type="ECO:0000256" key="2">
    <source>
        <dbReference type="ARBA" id="ARBA00004604"/>
    </source>
</evidence>
<feature type="transmembrane region" description="Helical" evidence="9">
    <location>
        <begin position="201"/>
        <end position="222"/>
    </location>
</feature>
<evidence type="ECO:0000313" key="12">
    <source>
        <dbReference type="Proteomes" id="UP000694865"/>
    </source>
</evidence>
<feature type="domain" description="Nucleophosmin C-terminal" evidence="11">
    <location>
        <begin position="314"/>
        <end position="354"/>
    </location>
</feature>
<gene>
    <name evidence="13" type="primary">LOC100370815</name>
</gene>
<evidence type="ECO:0000256" key="8">
    <source>
        <dbReference type="SAM" id="MobiDB-lite"/>
    </source>
</evidence>
<dbReference type="PANTHER" id="PTHR22747">
    <property type="entry name" value="NUCLEOPLASMIN"/>
    <property type="match status" value="1"/>
</dbReference>
<feature type="compositionally biased region" description="Acidic residues" evidence="8">
    <location>
        <begin position="174"/>
        <end position="195"/>
    </location>
</feature>
<dbReference type="Gene3D" id="2.60.120.340">
    <property type="entry name" value="Nucleoplasmin core domain"/>
    <property type="match status" value="1"/>
</dbReference>
<reference evidence="13" key="1">
    <citation type="submission" date="2025-08" db="UniProtKB">
        <authorList>
            <consortium name="RefSeq"/>
        </authorList>
    </citation>
    <scope>IDENTIFICATION</scope>
    <source>
        <tissue evidence="13">Testes</tissue>
    </source>
</reference>
<dbReference type="Gene3D" id="1.10.10.2100">
    <property type="match status" value="1"/>
</dbReference>
<keyword evidence="7" id="KW-0539">Nucleus</keyword>
<evidence type="ECO:0000256" key="1">
    <source>
        <dbReference type="ARBA" id="ARBA00004496"/>
    </source>
</evidence>
<keyword evidence="5" id="KW-0597">Phosphoprotein</keyword>
<keyword evidence="6" id="KW-0694">RNA-binding</keyword>